<dbReference type="PANTHER" id="PTHR10066:SF67">
    <property type="entry name" value="BETA-GLUCURONIDASE"/>
    <property type="match status" value="1"/>
</dbReference>
<dbReference type="PANTHER" id="PTHR10066">
    <property type="entry name" value="BETA-GLUCURONIDASE"/>
    <property type="match status" value="1"/>
</dbReference>
<keyword evidence="6" id="KW-1185">Reference proteome</keyword>
<keyword evidence="3" id="KW-0326">Glycosidase</keyword>
<dbReference type="InterPro" id="IPR006101">
    <property type="entry name" value="Glyco_hydro_2"/>
</dbReference>
<organism evidence="5 6">
    <name type="scientific">Phototrophicus methaneseepsis</name>
    <dbReference type="NCBI Taxonomy" id="2710758"/>
    <lineage>
        <taxon>Bacteria</taxon>
        <taxon>Bacillati</taxon>
        <taxon>Chloroflexota</taxon>
        <taxon>Candidatus Thermofontia</taxon>
        <taxon>Phototrophicales</taxon>
        <taxon>Phototrophicaceae</taxon>
        <taxon>Phototrophicus</taxon>
    </lineage>
</organism>
<dbReference type="Gene3D" id="3.20.20.80">
    <property type="entry name" value="Glycosidases"/>
    <property type="match status" value="1"/>
</dbReference>
<dbReference type="SUPFAM" id="SSF51445">
    <property type="entry name" value="(Trans)glycosidases"/>
    <property type="match status" value="1"/>
</dbReference>
<dbReference type="SUPFAM" id="SSF49785">
    <property type="entry name" value="Galactose-binding domain-like"/>
    <property type="match status" value="1"/>
</dbReference>
<protein>
    <recommendedName>
        <fullName evidence="4">Glycoside hydrolase family 2 catalytic domain-containing protein</fullName>
    </recommendedName>
</protein>
<dbReference type="Proteomes" id="UP000594468">
    <property type="component" value="Chromosome"/>
</dbReference>
<dbReference type="InterPro" id="IPR006103">
    <property type="entry name" value="Glyco_hydro_2_cat"/>
</dbReference>
<sequence>MPRLFQEHKLRPVTLLDGLWNFAFLGDMDVDDVDITSIKCDSYMPVPACFDAMPQYAGKRGLVAYRKEIYLDEAARHRLVFDTVHHWGRVLFDGTVLHDHVGGFTQFTVDLPQSAPGSHELVVLVDNRLDYDHSPLHLDYFDWYHYGGISGSVSLHHLPESWIDRVTITVDDLTSRNMTMSIRYGTIKAQTLPLSIAIDDHFIIDEEVALSEGNGVLNYHFNLPEAALWSPNDPHLHMAAVQLGTDDLYERFGIRKVEAKQGQILINGEPQLLLGFNRHQSHPQFGYTIPQNIDYSDLMLLRDMGCNFIRGSHYPQTRSFLDLCDELGFMMWVESIGWGHTVGHLTDPHFVNAQHAHIAEMIAMSENHPSIILWGILNEGYSYDEKTTPTYAALLGQIREEDPTRPVTYACNYPFTDAHLDLVDVVSINQYPGWYQGELEDVPQLIDDFINYVDEHGQADKPIIISEIGAGAIYGWRDSHHTRWSEGYQSALLETVIKHLFFDRDRVCGLAIWQYHDIRTTQLARMALARPRDFNNKGVLDEYRRPKEAYQVVKRLFTELNSK</sequence>
<dbReference type="PRINTS" id="PR00132">
    <property type="entry name" value="GLHYDRLASE2"/>
</dbReference>
<feature type="domain" description="Glycoside hydrolase family 2 catalytic" evidence="4">
    <location>
        <begin position="257"/>
        <end position="560"/>
    </location>
</feature>
<dbReference type="GO" id="GO:0019391">
    <property type="term" value="P:glucuronoside catabolic process"/>
    <property type="evidence" value="ECO:0007669"/>
    <property type="project" value="TreeGrafter"/>
</dbReference>
<evidence type="ECO:0000313" key="6">
    <source>
        <dbReference type="Proteomes" id="UP000594468"/>
    </source>
</evidence>
<dbReference type="GO" id="GO:0004566">
    <property type="term" value="F:beta-glucuronidase activity"/>
    <property type="evidence" value="ECO:0007669"/>
    <property type="project" value="TreeGrafter"/>
</dbReference>
<accession>A0A7S8E5P0</accession>
<dbReference type="SUPFAM" id="SSF49303">
    <property type="entry name" value="beta-Galactosidase/glucuronidase domain"/>
    <property type="match status" value="1"/>
</dbReference>
<dbReference type="Pfam" id="PF02836">
    <property type="entry name" value="Glyco_hydro_2_C"/>
    <property type="match status" value="1"/>
</dbReference>
<dbReference type="InterPro" id="IPR008979">
    <property type="entry name" value="Galactose-bd-like_sf"/>
</dbReference>
<dbReference type="InterPro" id="IPR017853">
    <property type="entry name" value="GH"/>
</dbReference>
<gene>
    <name evidence="5" type="ORF">G4Y79_14055</name>
</gene>
<name>A0A7S8E5P0_9CHLR</name>
<evidence type="ECO:0000256" key="1">
    <source>
        <dbReference type="ARBA" id="ARBA00007401"/>
    </source>
</evidence>
<dbReference type="InterPro" id="IPR036156">
    <property type="entry name" value="Beta-gal/glucu_dom_sf"/>
</dbReference>
<proteinExistence type="inferred from homology"/>
<evidence type="ECO:0000256" key="2">
    <source>
        <dbReference type="ARBA" id="ARBA00022801"/>
    </source>
</evidence>
<dbReference type="AlphaFoldDB" id="A0A7S8E5P0"/>
<dbReference type="EMBL" id="CP062983">
    <property type="protein sequence ID" value="QPC80831.1"/>
    <property type="molecule type" value="Genomic_DNA"/>
</dbReference>
<dbReference type="KEGG" id="pmet:G4Y79_14055"/>
<dbReference type="RefSeq" id="WP_195168906.1">
    <property type="nucleotide sequence ID" value="NZ_CP062983.1"/>
</dbReference>
<dbReference type="Gene3D" id="2.60.120.260">
    <property type="entry name" value="Galactose-binding domain-like"/>
    <property type="match status" value="1"/>
</dbReference>
<dbReference type="InterPro" id="IPR013783">
    <property type="entry name" value="Ig-like_fold"/>
</dbReference>
<reference evidence="5 6" key="1">
    <citation type="submission" date="2020-02" db="EMBL/GenBank/DDBJ databases">
        <authorList>
            <person name="Zheng R.K."/>
            <person name="Sun C.M."/>
        </authorList>
    </citation>
    <scope>NUCLEOTIDE SEQUENCE [LARGE SCALE GENOMIC DNA]</scope>
    <source>
        <strain evidence="6">rifampicinis</strain>
    </source>
</reference>
<dbReference type="GO" id="GO:0005975">
    <property type="term" value="P:carbohydrate metabolic process"/>
    <property type="evidence" value="ECO:0007669"/>
    <property type="project" value="InterPro"/>
</dbReference>
<evidence type="ECO:0000313" key="5">
    <source>
        <dbReference type="EMBL" id="QPC80831.1"/>
    </source>
</evidence>
<dbReference type="GO" id="GO:0030246">
    <property type="term" value="F:carbohydrate binding"/>
    <property type="evidence" value="ECO:0007669"/>
    <property type="project" value="TreeGrafter"/>
</dbReference>
<evidence type="ECO:0000259" key="4">
    <source>
        <dbReference type="Pfam" id="PF02836"/>
    </source>
</evidence>
<comment type="similarity">
    <text evidence="1">Belongs to the glycosyl hydrolase 2 family.</text>
</comment>
<keyword evidence="2" id="KW-0378">Hydrolase</keyword>
<dbReference type="Gene3D" id="2.60.40.10">
    <property type="entry name" value="Immunoglobulins"/>
    <property type="match status" value="1"/>
</dbReference>
<evidence type="ECO:0000256" key="3">
    <source>
        <dbReference type="ARBA" id="ARBA00023295"/>
    </source>
</evidence>